<protein>
    <submittedName>
        <fullName evidence="1">Uncharacterized protein</fullName>
    </submittedName>
</protein>
<comment type="caution">
    <text evidence="1">The sequence shown here is derived from an EMBL/GenBank/DDBJ whole genome shotgun (WGS) entry which is preliminary data.</text>
</comment>
<organism evidence="1 2">
    <name type="scientific">Paramecium octaurelia</name>
    <dbReference type="NCBI Taxonomy" id="43137"/>
    <lineage>
        <taxon>Eukaryota</taxon>
        <taxon>Sar</taxon>
        <taxon>Alveolata</taxon>
        <taxon>Ciliophora</taxon>
        <taxon>Intramacronucleata</taxon>
        <taxon>Oligohymenophorea</taxon>
        <taxon>Peniculida</taxon>
        <taxon>Parameciidae</taxon>
        <taxon>Paramecium</taxon>
    </lineage>
</organism>
<name>A0A8S1X5L2_PAROT</name>
<proteinExistence type="predicted"/>
<evidence type="ECO:0000313" key="2">
    <source>
        <dbReference type="Proteomes" id="UP000683925"/>
    </source>
</evidence>
<dbReference type="EMBL" id="CAJJDP010000111">
    <property type="protein sequence ID" value="CAD8196477.1"/>
    <property type="molecule type" value="Genomic_DNA"/>
</dbReference>
<reference evidence="1" key="1">
    <citation type="submission" date="2021-01" db="EMBL/GenBank/DDBJ databases">
        <authorList>
            <consortium name="Genoscope - CEA"/>
            <person name="William W."/>
        </authorList>
    </citation>
    <scope>NUCLEOTIDE SEQUENCE</scope>
</reference>
<dbReference type="Proteomes" id="UP000683925">
    <property type="component" value="Unassembled WGS sequence"/>
</dbReference>
<accession>A0A8S1X5L2</accession>
<sequence>MEDSFCQMLQQQIFTIIRPEIMAMIILHQLDLVWQGINCVLMINKNEVLEQPNYQILRLRIIWINFFKFKFDVSSGVSKQNNPYTQIEIVDLNTQMIKISDQVVMVLIMIRITRINYSMFKPEVKMFKIRGKSFYQRSKNLIATQYHLRQLQDLIQQLGICEEFQKRNYILIITCKIEQEVQLQNEKIKDIFKNQAQSMEKNNFGCFNKSNRRCLKGQKCAQQNRLDLMKFGQSWMLQERNKSARVYCDNIAEIILPMQVKYFISKLKFQRYDQGEWIKESFESKNRKFQNFKKNLRILAKDLQINQKDKIKMKLRPSKIMFLTWIRLRNPQLFQIFSIQEF</sequence>
<evidence type="ECO:0000313" key="1">
    <source>
        <dbReference type="EMBL" id="CAD8196477.1"/>
    </source>
</evidence>
<keyword evidence="2" id="KW-1185">Reference proteome</keyword>
<dbReference type="AlphaFoldDB" id="A0A8S1X5L2"/>
<gene>
    <name evidence="1" type="ORF">POCTA_138.1.T1110209</name>
</gene>